<dbReference type="PANTHER" id="PTHR30033">
    <property type="entry name" value="FLAGELLAR HOOK-ASSOCIATED PROTEIN 1"/>
    <property type="match status" value="1"/>
</dbReference>
<evidence type="ECO:0000256" key="3">
    <source>
        <dbReference type="ARBA" id="ARBA00009677"/>
    </source>
</evidence>
<keyword evidence="8" id="KW-0175">Coiled coil</keyword>
<dbReference type="Proteomes" id="UP001162734">
    <property type="component" value="Chromosome"/>
</dbReference>
<keyword evidence="6 7" id="KW-0975">Bacterial flagellum</keyword>
<organism evidence="12 13">
    <name type="scientific">Anaeromyxobacter paludicola</name>
    <dbReference type="NCBI Taxonomy" id="2918171"/>
    <lineage>
        <taxon>Bacteria</taxon>
        <taxon>Pseudomonadati</taxon>
        <taxon>Myxococcota</taxon>
        <taxon>Myxococcia</taxon>
        <taxon>Myxococcales</taxon>
        <taxon>Cystobacterineae</taxon>
        <taxon>Anaeromyxobacteraceae</taxon>
        <taxon>Anaeromyxobacter</taxon>
    </lineage>
</organism>
<keyword evidence="13" id="KW-1185">Reference proteome</keyword>
<feature type="domain" description="Flagellar hook-associated protein FlgK helical" evidence="11">
    <location>
        <begin position="106"/>
        <end position="330"/>
    </location>
</feature>
<dbReference type="NCBIfam" id="TIGR02492">
    <property type="entry name" value="flgK_ends"/>
    <property type="match status" value="1"/>
</dbReference>
<feature type="domain" description="Flagellar basal-body/hook protein C-terminal" evidence="10">
    <location>
        <begin position="429"/>
        <end position="468"/>
    </location>
</feature>
<dbReference type="InterPro" id="IPR010930">
    <property type="entry name" value="Flg_bb/hook_C_dom"/>
</dbReference>
<evidence type="ECO:0000256" key="5">
    <source>
        <dbReference type="ARBA" id="ARBA00022525"/>
    </source>
</evidence>
<keyword evidence="12" id="KW-0969">Cilium</keyword>
<evidence type="ECO:0000256" key="2">
    <source>
        <dbReference type="ARBA" id="ARBA00004613"/>
    </source>
</evidence>
<evidence type="ECO:0000256" key="8">
    <source>
        <dbReference type="SAM" id="Coils"/>
    </source>
</evidence>
<dbReference type="Pfam" id="PF22638">
    <property type="entry name" value="FlgK_D1"/>
    <property type="match status" value="1"/>
</dbReference>
<dbReference type="InterPro" id="IPR053927">
    <property type="entry name" value="FlgK_helical"/>
</dbReference>
<evidence type="ECO:0000313" key="13">
    <source>
        <dbReference type="Proteomes" id="UP001162734"/>
    </source>
</evidence>
<keyword evidence="12" id="KW-0282">Flagellum</keyword>
<dbReference type="InterPro" id="IPR001444">
    <property type="entry name" value="Flag_bb_rod_N"/>
</dbReference>
<evidence type="ECO:0000259" key="9">
    <source>
        <dbReference type="Pfam" id="PF00460"/>
    </source>
</evidence>
<accession>A0ABN6N492</accession>
<keyword evidence="5 7" id="KW-0964">Secreted</keyword>
<reference evidence="13" key="1">
    <citation type="journal article" date="2022" name="Int. J. Syst. Evol. Microbiol.">
        <title>Anaeromyxobacter oryzae sp. nov., Anaeromyxobacter diazotrophicus sp. nov. and Anaeromyxobacter paludicola sp. nov., isolated from paddy soils.</title>
        <authorList>
            <person name="Itoh H."/>
            <person name="Xu Z."/>
            <person name="Mise K."/>
            <person name="Masuda Y."/>
            <person name="Ushijima N."/>
            <person name="Hayakawa C."/>
            <person name="Shiratori Y."/>
            <person name="Senoo K."/>
        </authorList>
    </citation>
    <scope>NUCLEOTIDE SEQUENCE [LARGE SCALE GENOMIC DNA]</scope>
    <source>
        <strain evidence="13">Red630</strain>
    </source>
</reference>
<keyword evidence="12" id="KW-0966">Cell projection</keyword>
<sequence length="470" mass="46986">MADLFSILSNASSSLAAQQAAMAVTSNNLQNAATPGYARQRAELLTRPAELVSGGAWVGRGVTLGAVTQVRDQFIESQVPASIANAASSDAEATALSAIHTFDPAQSGGVGDAISGFYSALRALSQNPGDSGLREAALGASQSLAAAFNQASRDVETARTGLDDQAVNLTGQINALAKQMADLNTQVRQARASGGEPNDLLDARQQVLDQLASLVGGQPVTSTGGDVNVMMGGGVALVSGGVPGVFSSQPDPNNRGHLQLLYASPLGTPAAPLANSVAGGQLGGTLAARDGALGKASTQLDTLAFDLANQVNAVHQAGYGADGVTGRPLFAVGATSAGAASTIAISAAVGTNAGALAAAGAATAASGDADNVQALLATEQQALPTSGLDATRTLSSITSSFGIASAQATSLSKQDAALRDNVKALRESASGVSVDEELVNMQKTQRAYEAIARVLQTSSDMLDVLMKLGS</sequence>
<dbReference type="PANTHER" id="PTHR30033:SF1">
    <property type="entry name" value="FLAGELLAR HOOK-ASSOCIATED PROTEIN 1"/>
    <property type="match status" value="1"/>
</dbReference>
<protein>
    <recommendedName>
        <fullName evidence="4 7">Flagellar hook-associated protein 1</fullName>
        <shortName evidence="7">HAP1</shortName>
    </recommendedName>
</protein>
<proteinExistence type="inferred from homology"/>
<dbReference type="Pfam" id="PF00460">
    <property type="entry name" value="Flg_bb_rod"/>
    <property type="match status" value="1"/>
</dbReference>
<dbReference type="SUPFAM" id="SSF64518">
    <property type="entry name" value="Phase 1 flagellin"/>
    <property type="match status" value="1"/>
</dbReference>
<dbReference type="InterPro" id="IPR002371">
    <property type="entry name" value="FlgK"/>
</dbReference>
<evidence type="ECO:0000256" key="7">
    <source>
        <dbReference type="RuleBase" id="RU362065"/>
    </source>
</evidence>
<gene>
    <name evidence="7 12" type="primary">flgK</name>
    <name evidence="12" type="ORF">AMPC_11250</name>
</gene>
<feature type="domain" description="Flagellar basal body rod protein N-terminal" evidence="9">
    <location>
        <begin position="9"/>
        <end position="37"/>
    </location>
</feature>
<evidence type="ECO:0000256" key="6">
    <source>
        <dbReference type="ARBA" id="ARBA00023143"/>
    </source>
</evidence>
<evidence type="ECO:0000259" key="11">
    <source>
        <dbReference type="Pfam" id="PF22638"/>
    </source>
</evidence>
<comment type="similarity">
    <text evidence="3 7">Belongs to the flagella basal body rod proteins family.</text>
</comment>
<evidence type="ECO:0000256" key="1">
    <source>
        <dbReference type="ARBA" id="ARBA00004365"/>
    </source>
</evidence>
<comment type="subcellular location">
    <subcellularLocation>
        <location evidence="1 7">Bacterial flagellum</location>
    </subcellularLocation>
    <subcellularLocation>
        <location evidence="2 7">Secreted</location>
    </subcellularLocation>
</comment>
<name>A0ABN6N492_9BACT</name>
<evidence type="ECO:0000259" key="10">
    <source>
        <dbReference type="Pfam" id="PF06429"/>
    </source>
</evidence>
<feature type="coiled-coil region" evidence="8">
    <location>
        <begin position="166"/>
        <end position="193"/>
    </location>
</feature>
<dbReference type="RefSeq" id="WP_248345100.1">
    <property type="nucleotide sequence ID" value="NZ_AP025592.1"/>
</dbReference>
<dbReference type="Pfam" id="PF06429">
    <property type="entry name" value="Flg_bbr_C"/>
    <property type="match status" value="1"/>
</dbReference>
<dbReference type="EMBL" id="AP025592">
    <property type="protein sequence ID" value="BDG08012.1"/>
    <property type="molecule type" value="Genomic_DNA"/>
</dbReference>
<dbReference type="PRINTS" id="PR01005">
    <property type="entry name" value="FLGHOOKAP1"/>
</dbReference>
<evidence type="ECO:0000256" key="4">
    <source>
        <dbReference type="ARBA" id="ARBA00016244"/>
    </source>
</evidence>
<evidence type="ECO:0000313" key="12">
    <source>
        <dbReference type="EMBL" id="BDG08012.1"/>
    </source>
</evidence>